<organism evidence="1">
    <name type="scientific">Arundo donax</name>
    <name type="common">Giant reed</name>
    <name type="synonym">Donax arundinaceus</name>
    <dbReference type="NCBI Taxonomy" id="35708"/>
    <lineage>
        <taxon>Eukaryota</taxon>
        <taxon>Viridiplantae</taxon>
        <taxon>Streptophyta</taxon>
        <taxon>Embryophyta</taxon>
        <taxon>Tracheophyta</taxon>
        <taxon>Spermatophyta</taxon>
        <taxon>Magnoliopsida</taxon>
        <taxon>Liliopsida</taxon>
        <taxon>Poales</taxon>
        <taxon>Poaceae</taxon>
        <taxon>PACMAD clade</taxon>
        <taxon>Arundinoideae</taxon>
        <taxon>Arundineae</taxon>
        <taxon>Arundo</taxon>
    </lineage>
</organism>
<protein>
    <submittedName>
        <fullName evidence="1">Uncharacterized protein</fullName>
    </submittedName>
</protein>
<dbReference type="EMBL" id="GBRH01196386">
    <property type="protein sequence ID" value="JAE01510.1"/>
    <property type="molecule type" value="Transcribed_RNA"/>
</dbReference>
<dbReference type="AlphaFoldDB" id="A0A0A9EL97"/>
<reference evidence="1" key="1">
    <citation type="submission" date="2014-09" db="EMBL/GenBank/DDBJ databases">
        <authorList>
            <person name="Magalhaes I.L.F."/>
            <person name="Oliveira U."/>
            <person name="Santos F.R."/>
            <person name="Vidigal T.H.D.A."/>
            <person name="Brescovit A.D."/>
            <person name="Santos A.J."/>
        </authorList>
    </citation>
    <scope>NUCLEOTIDE SEQUENCE</scope>
    <source>
        <tissue evidence="1">Shoot tissue taken approximately 20 cm above the soil surface</tissue>
    </source>
</reference>
<sequence>MSISPCVRLAPSNTPQTTSLLGIGICSIISYASLSCPARPSKSTMHP</sequence>
<reference evidence="1" key="2">
    <citation type="journal article" date="2015" name="Data Brief">
        <title>Shoot transcriptome of the giant reed, Arundo donax.</title>
        <authorList>
            <person name="Barrero R.A."/>
            <person name="Guerrero F.D."/>
            <person name="Moolhuijzen P."/>
            <person name="Goolsby J.A."/>
            <person name="Tidwell J."/>
            <person name="Bellgard S.E."/>
            <person name="Bellgard M.I."/>
        </authorList>
    </citation>
    <scope>NUCLEOTIDE SEQUENCE</scope>
    <source>
        <tissue evidence="1">Shoot tissue taken approximately 20 cm above the soil surface</tissue>
    </source>
</reference>
<name>A0A0A9EL97_ARUDO</name>
<accession>A0A0A9EL97</accession>
<proteinExistence type="predicted"/>
<evidence type="ECO:0000313" key="1">
    <source>
        <dbReference type="EMBL" id="JAE01510.1"/>
    </source>
</evidence>